<evidence type="ECO:0000313" key="3">
    <source>
        <dbReference type="EMBL" id="MCU9968744.1"/>
    </source>
</evidence>
<evidence type="ECO:0000313" key="7">
    <source>
        <dbReference type="EMBL" id="STO17255.1"/>
    </source>
</evidence>
<name>A0A2J9KRH3_9ACTO</name>
<gene>
    <name evidence="3" type="ORF">FYZ43_04855</name>
    <name evidence="5" type="ORF">HHJ74_01820</name>
    <name evidence="6" type="ORF">HHJ77_08185</name>
    <name evidence="4" type="ORF">HHJ78_11520</name>
    <name evidence="7" type="ORF">NCTC11819_01840</name>
</gene>
<evidence type="ECO:0000313" key="11">
    <source>
        <dbReference type="Proteomes" id="UP000582487"/>
    </source>
</evidence>
<reference evidence="7 8" key="1">
    <citation type="submission" date="2018-06" db="EMBL/GenBank/DDBJ databases">
        <authorList>
            <consortium name="Pathogen Informatics"/>
            <person name="Doyle S."/>
        </authorList>
    </citation>
    <scope>NUCLEOTIDE SEQUENCE [LARGE SCALE GENOMIC DNA]</scope>
    <source>
        <strain evidence="7 8">NCTC11819</strain>
    </source>
</reference>
<dbReference type="EMBL" id="VSZY01000005">
    <property type="protein sequence ID" value="MCU9968744.1"/>
    <property type="molecule type" value="Genomic_DNA"/>
</dbReference>
<reference evidence="9 10" key="3">
    <citation type="submission" date="2020-04" db="EMBL/GenBank/DDBJ databases">
        <title>Antimicrobial susceptibility and clonality of vaginal-derived multi-drug resistant Mobiluncus isolates in China.</title>
        <authorList>
            <person name="Zhang X."/>
        </authorList>
    </citation>
    <scope>NUCLEOTIDE SEQUENCE [LARGE SCALE GENOMIC DNA]</scope>
    <source>
        <strain evidence="6 9">12</strain>
        <strain evidence="4 10">13</strain>
        <strain evidence="5 11">7</strain>
    </source>
</reference>
<evidence type="ECO:0000313" key="4">
    <source>
        <dbReference type="EMBL" id="NMW66110.1"/>
    </source>
</evidence>
<dbReference type="EMBL" id="JABCUS010000017">
    <property type="protein sequence ID" value="NMX03905.1"/>
    <property type="molecule type" value="Genomic_DNA"/>
</dbReference>
<accession>A0A2J9KRH3</accession>
<dbReference type="Proteomes" id="UP000575397">
    <property type="component" value="Unassembled WGS sequence"/>
</dbReference>
<organism evidence="6 9">
    <name type="scientific">Mobiluncus mulieris</name>
    <dbReference type="NCBI Taxonomy" id="2052"/>
    <lineage>
        <taxon>Bacteria</taxon>
        <taxon>Bacillati</taxon>
        <taxon>Actinomycetota</taxon>
        <taxon>Actinomycetes</taxon>
        <taxon>Actinomycetales</taxon>
        <taxon>Actinomycetaceae</taxon>
        <taxon>Mobiluncus</taxon>
    </lineage>
</organism>
<sequence length="134" mass="14833">MSNVNYALRKPQPAPRSLSPAASPRERLHVVPTLAKRQITWPMWVTVTTLLIMSLVIPVVVNAQMAMTSYAMYAQRLELSQLQDYQADLVMRAREAQSPQKLAQKARELGLVPAGSPGYINLAEHNVTPGQAAR</sequence>
<keyword evidence="2" id="KW-1133">Transmembrane helix</keyword>
<comment type="caution">
    <text evidence="6">The sequence shown here is derived from an EMBL/GenBank/DDBJ whole genome shotgun (WGS) entry which is preliminary data.</text>
</comment>
<dbReference type="EMBL" id="UGGQ01000006">
    <property type="protein sequence ID" value="STO17255.1"/>
    <property type="molecule type" value="Genomic_DNA"/>
</dbReference>
<evidence type="ECO:0000313" key="10">
    <source>
        <dbReference type="Proteomes" id="UP000578252"/>
    </source>
</evidence>
<dbReference type="GeneID" id="61168110"/>
<keyword evidence="2" id="KW-0812">Transmembrane</keyword>
<evidence type="ECO:0000313" key="12">
    <source>
        <dbReference type="Proteomes" id="UP001209486"/>
    </source>
</evidence>
<evidence type="ECO:0000313" key="6">
    <source>
        <dbReference type="EMBL" id="NMX03905.1"/>
    </source>
</evidence>
<dbReference type="Proteomes" id="UP001209486">
    <property type="component" value="Unassembled WGS sequence"/>
</dbReference>
<evidence type="ECO:0000313" key="8">
    <source>
        <dbReference type="Proteomes" id="UP000255284"/>
    </source>
</evidence>
<dbReference type="Proteomes" id="UP000578252">
    <property type="component" value="Unassembled WGS sequence"/>
</dbReference>
<dbReference type="RefSeq" id="WP_004015708.1">
    <property type="nucleotide sequence ID" value="NZ_CAMPNB010000001.1"/>
</dbReference>
<dbReference type="AlphaFoldDB" id="A0A2J9KRH3"/>
<feature type="region of interest" description="Disordered" evidence="1">
    <location>
        <begin position="1"/>
        <end position="23"/>
    </location>
</feature>
<dbReference type="EMBL" id="JABCUV010000001">
    <property type="protein sequence ID" value="NMW92454.1"/>
    <property type="molecule type" value="Genomic_DNA"/>
</dbReference>
<reference evidence="3 12" key="2">
    <citation type="submission" date="2019-08" db="EMBL/GenBank/DDBJ databases">
        <title>Comparison of rpoB and gyrB Sequences from Mobiluncus Species and Development of a Multiplex PCR Method for Clinical Detection of Mobiluncus curtisii and Mobiluncus mulieris.</title>
        <authorList>
            <person name="Yang L."/>
            <person name="Shen Y."/>
            <person name="Xu G."/>
            <person name="Shu L.-B."/>
            <person name="Hu J."/>
            <person name="Zhang R."/>
            <person name="Wang Y."/>
            <person name="Zhou H.-W."/>
            <person name="Zhang X."/>
        </authorList>
    </citation>
    <scope>NUCLEOTIDE SEQUENCE [LARGE SCALE GENOMIC DNA]</scope>
    <source>
        <strain evidence="3 12">M26</strain>
    </source>
</reference>
<evidence type="ECO:0000256" key="1">
    <source>
        <dbReference type="SAM" id="MobiDB-lite"/>
    </source>
</evidence>
<evidence type="ECO:0000313" key="9">
    <source>
        <dbReference type="Proteomes" id="UP000575397"/>
    </source>
</evidence>
<keyword evidence="2" id="KW-0472">Membrane</keyword>
<feature type="transmembrane region" description="Helical" evidence="2">
    <location>
        <begin position="41"/>
        <end position="63"/>
    </location>
</feature>
<evidence type="ECO:0008006" key="13">
    <source>
        <dbReference type="Google" id="ProtNLM"/>
    </source>
</evidence>
<dbReference type="Proteomes" id="UP000582487">
    <property type="component" value="Unassembled WGS sequence"/>
</dbReference>
<protein>
    <recommendedName>
        <fullName evidence="13">Cell division protein FtsL</fullName>
    </recommendedName>
</protein>
<evidence type="ECO:0000313" key="5">
    <source>
        <dbReference type="EMBL" id="NMW92454.1"/>
    </source>
</evidence>
<dbReference type="OrthoDB" id="3260110at2"/>
<evidence type="ECO:0000256" key="2">
    <source>
        <dbReference type="SAM" id="Phobius"/>
    </source>
</evidence>
<dbReference type="Proteomes" id="UP000255284">
    <property type="component" value="Unassembled WGS sequence"/>
</dbReference>
<proteinExistence type="predicted"/>
<dbReference type="EMBL" id="JABCUR010000017">
    <property type="protein sequence ID" value="NMW66110.1"/>
    <property type="molecule type" value="Genomic_DNA"/>
</dbReference>